<feature type="compositionally biased region" description="Polar residues" evidence="1">
    <location>
        <begin position="273"/>
        <end position="285"/>
    </location>
</feature>
<name>E4XAA2_OIKDI</name>
<organism evidence="2">
    <name type="scientific">Oikopleura dioica</name>
    <name type="common">Tunicate</name>
    <dbReference type="NCBI Taxonomy" id="34765"/>
    <lineage>
        <taxon>Eukaryota</taxon>
        <taxon>Metazoa</taxon>
        <taxon>Chordata</taxon>
        <taxon>Tunicata</taxon>
        <taxon>Appendicularia</taxon>
        <taxon>Copelata</taxon>
        <taxon>Oikopleuridae</taxon>
        <taxon>Oikopleura</taxon>
    </lineage>
</organism>
<feature type="compositionally biased region" description="Polar residues" evidence="1">
    <location>
        <begin position="86"/>
        <end position="107"/>
    </location>
</feature>
<feature type="region of interest" description="Disordered" evidence="1">
    <location>
        <begin position="1"/>
        <end position="108"/>
    </location>
</feature>
<sequence length="320" mass="33863">MLKMFPVDRKRKQSLIRSFRPRLPCAEESESKQSRVDDEKIRRDSADSGNSTNPANSPTARTESPRSRTSESDSGLARTPSEKQETPSFQPSKLPSCSSSNPIQKPSSGVLAHSITNLVSSSPRSSAESVSALAKSPDCMSSSAFSNPTLHSAAVHHRNLQAAAAAAQQLHQLNSLALTGLNFNPLVAQQGASTAHSQLAIHNLLPHFPLLNNVAASYNPLLQAQRLNPLMSETADRLYREARARLATRTAAQLNAGVASFVASAEQIPSTSQAAVSISSNSATEASGAVNEPPASPASPLTPSKQPEESADVEVQDIVS</sequence>
<reference evidence="2" key="1">
    <citation type="journal article" date="2010" name="Science">
        <title>Plasticity of animal genome architecture unmasked by rapid evolution of a pelagic tunicate.</title>
        <authorList>
            <person name="Denoeud F."/>
            <person name="Henriet S."/>
            <person name="Mungpakdee S."/>
            <person name="Aury J.M."/>
            <person name="Da Silva C."/>
            <person name="Brinkmann H."/>
            <person name="Mikhaleva J."/>
            <person name="Olsen L.C."/>
            <person name="Jubin C."/>
            <person name="Canestro C."/>
            <person name="Bouquet J.M."/>
            <person name="Danks G."/>
            <person name="Poulain J."/>
            <person name="Campsteijn C."/>
            <person name="Adamski M."/>
            <person name="Cross I."/>
            <person name="Yadetie F."/>
            <person name="Muffato M."/>
            <person name="Louis A."/>
            <person name="Butcher S."/>
            <person name="Tsagkogeorga G."/>
            <person name="Konrad A."/>
            <person name="Singh S."/>
            <person name="Jensen M.F."/>
            <person name="Cong E.H."/>
            <person name="Eikeseth-Otteraa H."/>
            <person name="Noel B."/>
            <person name="Anthouard V."/>
            <person name="Porcel B.M."/>
            <person name="Kachouri-Lafond R."/>
            <person name="Nishino A."/>
            <person name="Ugolini M."/>
            <person name="Chourrout P."/>
            <person name="Nishida H."/>
            <person name="Aasland R."/>
            <person name="Huzurbazar S."/>
            <person name="Westhof E."/>
            <person name="Delsuc F."/>
            <person name="Lehrach H."/>
            <person name="Reinhardt R."/>
            <person name="Weissenbach J."/>
            <person name="Roy S.W."/>
            <person name="Artiguenave F."/>
            <person name="Postlethwait J.H."/>
            <person name="Manak J.R."/>
            <person name="Thompson E.M."/>
            <person name="Jaillon O."/>
            <person name="Du Pasquier L."/>
            <person name="Boudinot P."/>
            <person name="Liberles D.A."/>
            <person name="Volff J.N."/>
            <person name="Philippe H."/>
            <person name="Lenhard B."/>
            <person name="Roest Crollius H."/>
            <person name="Wincker P."/>
            <person name="Chourrout D."/>
        </authorList>
    </citation>
    <scope>NUCLEOTIDE SEQUENCE [LARGE SCALE GENOMIC DNA]</scope>
</reference>
<feature type="region of interest" description="Disordered" evidence="1">
    <location>
        <begin position="273"/>
        <end position="320"/>
    </location>
</feature>
<evidence type="ECO:0000313" key="3">
    <source>
        <dbReference type="Proteomes" id="UP000001307"/>
    </source>
</evidence>
<feature type="compositionally biased region" description="Basic and acidic residues" evidence="1">
    <location>
        <begin position="29"/>
        <end position="46"/>
    </location>
</feature>
<gene>
    <name evidence="2" type="ORF">GSOID_T00005000001</name>
</gene>
<feature type="compositionally biased region" description="Polar residues" evidence="1">
    <location>
        <begin position="47"/>
        <end position="56"/>
    </location>
</feature>
<dbReference type="AlphaFoldDB" id="E4XAA2"/>
<feature type="compositionally biased region" description="Acidic residues" evidence="1">
    <location>
        <begin position="309"/>
        <end position="320"/>
    </location>
</feature>
<evidence type="ECO:0000313" key="2">
    <source>
        <dbReference type="EMBL" id="CBY08430.1"/>
    </source>
</evidence>
<protein>
    <submittedName>
        <fullName evidence="2">Uncharacterized protein</fullName>
    </submittedName>
</protein>
<accession>E4XAA2</accession>
<keyword evidence="3" id="KW-1185">Reference proteome</keyword>
<dbReference type="Proteomes" id="UP000001307">
    <property type="component" value="Unassembled WGS sequence"/>
</dbReference>
<dbReference type="EMBL" id="FN653031">
    <property type="protein sequence ID" value="CBY08430.1"/>
    <property type="molecule type" value="Genomic_DNA"/>
</dbReference>
<evidence type="ECO:0000256" key="1">
    <source>
        <dbReference type="SAM" id="MobiDB-lite"/>
    </source>
</evidence>
<dbReference type="InParanoid" id="E4XAA2"/>
<proteinExistence type="predicted"/>